<dbReference type="Proteomes" id="UP000000304">
    <property type="component" value="Chromosome 3R"/>
</dbReference>
<evidence type="ECO:0000313" key="2">
    <source>
        <dbReference type="EMBL" id="EDX14764.1"/>
    </source>
</evidence>
<sequence length="74" mass="7961">MTRLLAAAAGAAALAVDNPGQAAGPDALDPRPDRAHRLAEAASPSPRMRPDGDPSMQWGKDERYLNIPCIRERR</sequence>
<organism evidence="2 3">
    <name type="scientific">Drosophila simulans</name>
    <name type="common">Fruit fly</name>
    <dbReference type="NCBI Taxonomy" id="7240"/>
    <lineage>
        <taxon>Eukaryota</taxon>
        <taxon>Metazoa</taxon>
        <taxon>Ecdysozoa</taxon>
        <taxon>Arthropoda</taxon>
        <taxon>Hexapoda</taxon>
        <taxon>Insecta</taxon>
        <taxon>Pterygota</taxon>
        <taxon>Neoptera</taxon>
        <taxon>Endopterygota</taxon>
        <taxon>Diptera</taxon>
        <taxon>Brachycera</taxon>
        <taxon>Muscomorpha</taxon>
        <taxon>Ephydroidea</taxon>
        <taxon>Drosophilidae</taxon>
        <taxon>Drosophila</taxon>
        <taxon>Sophophora</taxon>
    </lineage>
</organism>
<accession>B4QYU5</accession>
<evidence type="ECO:0000256" key="1">
    <source>
        <dbReference type="SAM" id="MobiDB-lite"/>
    </source>
</evidence>
<gene>
    <name evidence="2" type="primary">Dsim\GD18010</name>
    <name evidence="2" type="ORF">Dsim_GD18010</name>
</gene>
<proteinExistence type="predicted"/>
<dbReference type="EMBL" id="CM000364">
    <property type="protein sequence ID" value="EDX14764.1"/>
    <property type="molecule type" value="Genomic_DNA"/>
</dbReference>
<name>B4QYU5_DROSI</name>
<protein>
    <submittedName>
        <fullName evidence="2">GD18010</fullName>
    </submittedName>
</protein>
<dbReference type="AlphaFoldDB" id="B4QYU5"/>
<keyword evidence="3" id="KW-1185">Reference proteome</keyword>
<reference evidence="2 3" key="1">
    <citation type="journal article" date="2007" name="Nature">
        <title>Evolution of genes and genomes on the Drosophila phylogeny.</title>
        <authorList>
            <consortium name="Drosophila 12 Genomes Consortium"/>
            <person name="Clark A.G."/>
            <person name="Eisen M.B."/>
            <person name="Smith D.R."/>
            <person name="Bergman C.M."/>
            <person name="Oliver B."/>
            <person name="Markow T.A."/>
            <person name="Kaufman T.C."/>
            <person name="Kellis M."/>
            <person name="Gelbart W."/>
            <person name="Iyer V.N."/>
            <person name="Pollard D.A."/>
            <person name="Sackton T.B."/>
            <person name="Larracuente A.M."/>
            <person name="Singh N.D."/>
            <person name="Abad J.P."/>
            <person name="Abt D.N."/>
            <person name="Adryan B."/>
            <person name="Aguade M."/>
            <person name="Akashi H."/>
            <person name="Anderson W.W."/>
            <person name="Aquadro C.F."/>
            <person name="Ardell D.H."/>
            <person name="Arguello R."/>
            <person name="Artieri C.G."/>
            <person name="Barbash D.A."/>
            <person name="Barker D."/>
            <person name="Barsanti P."/>
            <person name="Batterham P."/>
            <person name="Batzoglou S."/>
            <person name="Begun D."/>
            <person name="Bhutkar A."/>
            <person name="Blanco E."/>
            <person name="Bosak S.A."/>
            <person name="Bradley R.K."/>
            <person name="Brand A.D."/>
            <person name="Brent M.R."/>
            <person name="Brooks A.N."/>
            <person name="Brown R.H."/>
            <person name="Butlin R.K."/>
            <person name="Caggese C."/>
            <person name="Calvi B.R."/>
            <person name="Bernardo de Carvalho A."/>
            <person name="Caspi A."/>
            <person name="Castrezana S."/>
            <person name="Celniker S.E."/>
            <person name="Chang J.L."/>
            <person name="Chapple C."/>
            <person name="Chatterji S."/>
            <person name="Chinwalla A."/>
            <person name="Civetta A."/>
            <person name="Clifton S.W."/>
            <person name="Comeron J.M."/>
            <person name="Costello J.C."/>
            <person name="Coyne J.A."/>
            <person name="Daub J."/>
            <person name="David R.G."/>
            <person name="Delcher A.L."/>
            <person name="Delehaunty K."/>
            <person name="Do C.B."/>
            <person name="Ebling H."/>
            <person name="Edwards K."/>
            <person name="Eickbush T."/>
            <person name="Evans J.D."/>
            <person name="Filipski A."/>
            <person name="Findeiss S."/>
            <person name="Freyhult E."/>
            <person name="Fulton L."/>
            <person name="Fulton R."/>
            <person name="Garcia A.C."/>
            <person name="Gardiner A."/>
            <person name="Garfield D.A."/>
            <person name="Garvin B.E."/>
            <person name="Gibson G."/>
            <person name="Gilbert D."/>
            <person name="Gnerre S."/>
            <person name="Godfrey J."/>
            <person name="Good R."/>
            <person name="Gotea V."/>
            <person name="Gravely B."/>
            <person name="Greenberg A.J."/>
            <person name="Griffiths-Jones S."/>
            <person name="Gross S."/>
            <person name="Guigo R."/>
            <person name="Gustafson E.A."/>
            <person name="Haerty W."/>
            <person name="Hahn M.W."/>
            <person name="Halligan D.L."/>
            <person name="Halpern A.L."/>
            <person name="Halter G.M."/>
            <person name="Han M.V."/>
            <person name="Heger A."/>
            <person name="Hillier L."/>
            <person name="Hinrichs A.S."/>
            <person name="Holmes I."/>
            <person name="Hoskins R.A."/>
            <person name="Hubisz M.J."/>
            <person name="Hultmark D."/>
            <person name="Huntley M.A."/>
            <person name="Jaffe D.B."/>
            <person name="Jagadeeshan S."/>
            <person name="Jeck W.R."/>
            <person name="Johnson J."/>
            <person name="Jones C.D."/>
            <person name="Jordan W.C."/>
            <person name="Karpen G.H."/>
            <person name="Kataoka E."/>
            <person name="Keightley P.D."/>
            <person name="Kheradpour P."/>
            <person name="Kirkness E.F."/>
            <person name="Koerich L.B."/>
            <person name="Kristiansen K."/>
            <person name="Kudrna D."/>
            <person name="Kulathinal R.J."/>
            <person name="Kumar S."/>
            <person name="Kwok R."/>
            <person name="Lander E."/>
            <person name="Langley C.H."/>
            <person name="Lapoint R."/>
            <person name="Lazzaro B.P."/>
            <person name="Lee S.J."/>
            <person name="Levesque L."/>
            <person name="Li R."/>
            <person name="Lin C.F."/>
            <person name="Lin M.F."/>
            <person name="Lindblad-Toh K."/>
            <person name="Llopart A."/>
            <person name="Long M."/>
            <person name="Low L."/>
            <person name="Lozovsky E."/>
            <person name="Lu J."/>
            <person name="Luo M."/>
            <person name="Machado C.A."/>
            <person name="Makalowski W."/>
            <person name="Marzo M."/>
            <person name="Matsuda M."/>
            <person name="Matzkin L."/>
            <person name="McAllister B."/>
            <person name="McBride C.S."/>
            <person name="McKernan B."/>
            <person name="McKernan K."/>
            <person name="Mendez-Lago M."/>
            <person name="Minx P."/>
            <person name="Mollenhauer M.U."/>
            <person name="Montooth K."/>
            <person name="Mount S.M."/>
            <person name="Mu X."/>
            <person name="Myers E."/>
            <person name="Negre B."/>
            <person name="Newfeld S."/>
            <person name="Nielsen R."/>
            <person name="Noor M.A."/>
            <person name="O'Grady P."/>
            <person name="Pachter L."/>
            <person name="Papaceit M."/>
            <person name="Parisi M.J."/>
            <person name="Parisi M."/>
            <person name="Parts L."/>
            <person name="Pedersen J.S."/>
            <person name="Pesole G."/>
            <person name="Phillippy A.M."/>
            <person name="Ponting C.P."/>
            <person name="Pop M."/>
            <person name="Porcelli D."/>
            <person name="Powell J.R."/>
            <person name="Prohaska S."/>
            <person name="Pruitt K."/>
            <person name="Puig M."/>
            <person name="Quesneville H."/>
            <person name="Ram K.R."/>
            <person name="Rand D."/>
            <person name="Rasmussen M.D."/>
            <person name="Reed L.K."/>
            <person name="Reenan R."/>
            <person name="Reily A."/>
            <person name="Remington K.A."/>
            <person name="Rieger T.T."/>
            <person name="Ritchie M.G."/>
            <person name="Robin C."/>
            <person name="Rogers Y.H."/>
            <person name="Rohde C."/>
            <person name="Rozas J."/>
            <person name="Rubenfield M.J."/>
            <person name="Ruiz A."/>
            <person name="Russo S."/>
            <person name="Salzberg S.L."/>
            <person name="Sanchez-Gracia A."/>
            <person name="Saranga D.J."/>
            <person name="Sato H."/>
            <person name="Schaeffer S.W."/>
            <person name="Schatz M.C."/>
            <person name="Schlenke T."/>
            <person name="Schwartz R."/>
            <person name="Segarra C."/>
            <person name="Singh R.S."/>
            <person name="Sirot L."/>
            <person name="Sirota M."/>
            <person name="Sisneros N.B."/>
            <person name="Smith C.D."/>
            <person name="Smith T.F."/>
            <person name="Spieth J."/>
            <person name="Stage D.E."/>
            <person name="Stark A."/>
            <person name="Stephan W."/>
            <person name="Strausberg R.L."/>
            <person name="Strempel S."/>
            <person name="Sturgill D."/>
            <person name="Sutton G."/>
            <person name="Sutton G.G."/>
            <person name="Tao W."/>
            <person name="Teichmann S."/>
            <person name="Tobari Y.N."/>
            <person name="Tomimura Y."/>
            <person name="Tsolas J.M."/>
            <person name="Valente V.L."/>
            <person name="Venter E."/>
            <person name="Venter J.C."/>
            <person name="Vicario S."/>
            <person name="Vieira F.G."/>
            <person name="Vilella A.J."/>
            <person name="Villasante A."/>
            <person name="Walenz B."/>
            <person name="Wang J."/>
            <person name="Wasserman M."/>
            <person name="Watts T."/>
            <person name="Wilson D."/>
            <person name="Wilson R.K."/>
            <person name="Wing R.A."/>
            <person name="Wolfner M.F."/>
            <person name="Wong A."/>
            <person name="Wong G.K."/>
            <person name="Wu C.I."/>
            <person name="Wu G."/>
            <person name="Yamamoto D."/>
            <person name="Yang H.P."/>
            <person name="Yang S.P."/>
            <person name="Yorke J.A."/>
            <person name="Yoshida K."/>
            <person name="Zdobnov E."/>
            <person name="Zhang P."/>
            <person name="Zhang Y."/>
            <person name="Zimin A.V."/>
            <person name="Baldwin J."/>
            <person name="Abdouelleil A."/>
            <person name="Abdulkadir J."/>
            <person name="Abebe A."/>
            <person name="Abera B."/>
            <person name="Abreu J."/>
            <person name="Acer S.C."/>
            <person name="Aftuck L."/>
            <person name="Alexander A."/>
            <person name="An P."/>
            <person name="Anderson E."/>
            <person name="Anderson S."/>
            <person name="Arachi H."/>
            <person name="Azer M."/>
            <person name="Bachantsang P."/>
            <person name="Barry A."/>
            <person name="Bayul T."/>
            <person name="Berlin A."/>
            <person name="Bessette D."/>
            <person name="Bloom T."/>
            <person name="Blye J."/>
            <person name="Boguslavskiy L."/>
            <person name="Bonnet C."/>
            <person name="Boukhgalter B."/>
            <person name="Bourzgui I."/>
            <person name="Brown A."/>
            <person name="Cahill P."/>
            <person name="Channer S."/>
            <person name="Cheshatsang Y."/>
            <person name="Chuda L."/>
            <person name="Citroen M."/>
            <person name="Collymore A."/>
            <person name="Cooke P."/>
            <person name="Costello M."/>
            <person name="D'Aco K."/>
            <person name="Daza R."/>
            <person name="De Haan G."/>
            <person name="DeGray S."/>
            <person name="DeMaso C."/>
            <person name="Dhargay N."/>
            <person name="Dooley K."/>
            <person name="Dooley E."/>
            <person name="Doricent M."/>
            <person name="Dorje P."/>
            <person name="Dorjee K."/>
            <person name="Dupes A."/>
            <person name="Elong R."/>
            <person name="Falk J."/>
            <person name="Farina A."/>
            <person name="Faro S."/>
            <person name="Ferguson D."/>
            <person name="Fisher S."/>
            <person name="Foley C.D."/>
            <person name="Franke A."/>
            <person name="Friedrich D."/>
            <person name="Gadbois L."/>
            <person name="Gearin G."/>
            <person name="Gearin C.R."/>
            <person name="Giannoukos G."/>
            <person name="Goode T."/>
            <person name="Graham J."/>
            <person name="Grandbois E."/>
            <person name="Grewal S."/>
            <person name="Gyaltsen K."/>
            <person name="Hafez N."/>
            <person name="Hagos B."/>
            <person name="Hall J."/>
            <person name="Henson C."/>
            <person name="Hollinger A."/>
            <person name="Honan T."/>
            <person name="Huard M.D."/>
            <person name="Hughes L."/>
            <person name="Hurhula B."/>
            <person name="Husby M.E."/>
            <person name="Kamat A."/>
            <person name="Kanga B."/>
            <person name="Kashin S."/>
            <person name="Khazanovich D."/>
            <person name="Kisner P."/>
            <person name="Lance K."/>
            <person name="Lara M."/>
            <person name="Lee W."/>
            <person name="Lennon N."/>
            <person name="Letendre F."/>
            <person name="LeVine R."/>
            <person name="Lipovsky A."/>
            <person name="Liu X."/>
            <person name="Liu J."/>
            <person name="Liu S."/>
            <person name="Lokyitsang T."/>
            <person name="Lokyitsang Y."/>
            <person name="Lubonja R."/>
            <person name="Lui A."/>
            <person name="MacDonald P."/>
            <person name="Magnisalis V."/>
            <person name="Maru K."/>
            <person name="Matthews C."/>
            <person name="McCusker W."/>
            <person name="McDonough S."/>
            <person name="Mehta T."/>
            <person name="Meldrim J."/>
            <person name="Meneus L."/>
            <person name="Mihai O."/>
            <person name="Mihalev A."/>
            <person name="Mihova T."/>
            <person name="Mittelman R."/>
            <person name="Mlenga V."/>
            <person name="Montmayeur A."/>
            <person name="Mulrain L."/>
            <person name="Navidi A."/>
            <person name="Naylor J."/>
            <person name="Negash T."/>
            <person name="Nguyen T."/>
            <person name="Nguyen N."/>
            <person name="Nicol R."/>
            <person name="Norbu C."/>
            <person name="Norbu N."/>
            <person name="Novod N."/>
            <person name="O'Neill B."/>
            <person name="Osman S."/>
            <person name="Markiewicz E."/>
            <person name="Oyono O.L."/>
            <person name="Patti C."/>
            <person name="Phunkhang P."/>
            <person name="Pierre F."/>
            <person name="Priest M."/>
            <person name="Raghuraman S."/>
            <person name="Rege F."/>
            <person name="Reyes R."/>
            <person name="Rise C."/>
            <person name="Rogov P."/>
            <person name="Ross K."/>
            <person name="Ryan E."/>
            <person name="Settipalli S."/>
            <person name="Shea T."/>
            <person name="Sherpa N."/>
            <person name="Shi L."/>
            <person name="Shih D."/>
            <person name="Sparrow T."/>
            <person name="Spaulding J."/>
            <person name="Stalker J."/>
            <person name="Stange-Thomann N."/>
            <person name="Stavropoulos S."/>
            <person name="Stone C."/>
            <person name="Strader C."/>
            <person name="Tesfaye S."/>
            <person name="Thomson T."/>
            <person name="Thoulutsang Y."/>
            <person name="Thoulutsang D."/>
            <person name="Topham K."/>
            <person name="Topping I."/>
            <person name="Tsamla T."/>
            <person name="Vassiliev H."/>
            <person name="Vo A."/>
            <person name="Wangchuk T."/>
            <person name="Wangdi T."/>
            <person name="Weiand M."/>
            <person name="Wilkinson J."/>
            <person name="Wilson A."/>
            <person name="Yadav S."/>
            <person name="Young G."/>
            <person name="Yu Q."/>
            <person name="Zembek L."/>
            <person name="Zhong D."/>
            <person name="Zimmer A."/>
            <person name="Zwirko Z."/>
            <person name="Jaffe D.B."/>
            <person name="Alvarez P."/>
            <person name="Brockman W."/>
            <person name="Butler J."/>
            <person name="Chin C."/>
            <person name="Gnerre S."/>
            <person name="Grabherr M."/>
            <person name="Kleber M."/>
            <person name="Mauceli E."/>
            <person name="MacCallum I."/>
        </authorList>
    </citation>
    <scope>NUCLEOTIDE SEQUENCE [LARGE SCALE GENOMIC DNA]</scope>
    <source>
        <strain evidence="3">white501</strain>
    </source>
</reference>
<dbReference type="HOGENOM" id="CLU_2690489_0_0_1"/>
<feature type="compositionally biased region" description="Basic and acidic residues" evidence="1">
    <location>
        <begin position="28"/>
        <end position="39"/>
    </location>
</feature>
<evidence type="ECO:0000313" key="3">
    <source>
        <dbReference type="Proteomes" id="UP000000304"/>
    </source>
</evidence>
<feature type="region of interest" description="Disordered" evidence="1">
    <location>
        <begin position="17"/>
        <end position="62"/>
    </location>
</feature>